<protein>
    <submittedName>
        <fullName evidence="1">Uncharacterized protein</fullName>
    </submittedName>
</protein>
<name>A0A919BXZ1_STRFL</name>
<dbReference type="Proteomes" id="UP000632849">
    <property type="component" value="Unassembled WGS sequence"/>
</dbReference>
<comment type="caution">
    <text evidence="1">The sequence shown here is derived from an EMBL/GenBank/DDBJ whole genome shotgun (WGS) entry which is preliminary data.</text>
</comment>
<reference evidence="1" key="1">
    <citation type="journal article" date="2014" name="Int. J. Syst. Evol. Microbiol.">
        <title>Complete genome sequence of Corynebacterium casei LMG S-19264T (=DSM 44701T), isolated from a smear-ripened cheese.</title>
        <authorList>
            <consortium name="US DOE Joint Genome Institute (JGI-PGF)"/>
            <person name="Walter F."/>
            <person name="Albersmeier A."/>
            <person name="Kalinowski J."/>
            <person name="Ruckert C."/>
        </authorList>
    </citation>
    <scope>NUCLEOTIDE SEQUENCE</scope>
    <source>
        <strain evidence="1">JCM 4122</strain>
    </source>
</reference>
<accession>A0A919BXZ1</accession>
<dbReference type="EMBL" id="BNBE01000004">
    <property type="protein sequence ID" value="GHG24072.1"/>
    <property type="molecule type" value="Genomic_DNA"/>
</dbReference>
<evidence type="ECO:0000313" key="1">
    <source>
        <dbReference type="EMBL" id="GHG24072.1"/>
    </source>
</evidence>
<dbReference type="AlphaFoldDB" id="A0A919BXZ1"/>
<organism evidence="1 2">
    <name type="scientific">Streptomyces filamentosus</name>
    <name type="common">Streptomyces roseosporus</name>
    <dbReference type="NCBI Taxonomy" id="67294"/>
    <lineage>
        <taxon>Bacteria</taxon>
        <taxon>Bacillati</taxon>
        <taxon>Actinomycetota</taxon>
        <taxon>Actinomycetes</taxon>
        <taxon>Kitasatosporales</taxon>
        <taxon>Streptomycetaceae</taxon>
        <taxon>Streptomyces</taxon>
    </lineage>
</organism>
<proteinExistence type="predicted"/>
<keyword evidence="2" id="KW-1185">Reference proteome</keyword>
<evidence type="ECO:0000313" key="2">
    <source>
        <dbReference type="Proteomes" id="UP000632849"/>
    </source>
</evidence>
<reference evidence="1" key="2">
    <citation type="submission" date="2020-09" db="EMBL/GenBank/DDBJ databases">
        <authorList>
            <person name="Sun Q."/>
            <person name="Ohkuma M."/>
        </authorList>
    </citation>
    <scope>NUCLEOTIDE SEQUENCE</scope>
    <source>
        <strain evidence="1">JCM 4122</strain>
    </source>
</reference>
<sequence length="100" mass="9819">MCPACGGGRCDGAECNVFAALGPGLATAGPASAAEGAWRVYGNTNPITLCPGVPKRPERCSGGELSSPSLRASPACVGGIGVSATEVARVHRVCVPPVLG</sequence>
<gene>
    <name evidence="1" type="ORF">GCM10017667_69550</name>
</gene>